<evidence type="ECO:0000313" key="14">
    <source>
        <dbReference type="EMBL" id="OGY26611.1"/>
    </source>
</evidence>
<organism evidence="14 15">
    <name type="scientific">Candidatus Woykebacteria bacterium RBG_16_44_10</name>
    <dbReference type="NCBI Taxonomy" id="1802597"/>
    <lineage>
        <taxon>Bacteria</taxon>
        <taxon>Candidatus Woykeibacteriota</taxon>
    </lineage>
</organism>
<dbReference type="InterPro" id="IPR004161">
    <property type="entry name" value="EFTu-like_2"/>
</dbReference>
<dbReference type="Gene3D" id="3.40.50.300">
    <property type="entry name" value="P-loop containing nucleotide triphosphate hydrolases"/>
    <property type="match status" value="1"/>
</dbReference>
<dbReference type="EMBL" id="MHCT01000003">
    <property type="protein sequence ID" value="OGY26611.1"/>
    <property type="molecule type" value="Genomic_DNA"/>
</dbReference>
<dbReference type="EC" id="3.6.5.n1" evidence="11 12"/>
<evidence type="ECO:0000256" key="9">
    <source>
        <dbReference type="ARBA" id="ARBA00057626"/>
    </source>
</evidence>
<comment type="similarity">
    <text evidence="10">Belongs to the GTP-binding elongation factor family. LepA subfamily.</text>
</comment>
<comment type="caution">
    <text evidence="14">The sequence shown here is derived from an EMBL/GenBank/DDBJ whole genome shotgun (WGS) entry which is preliminary data.</text>
</comment>
<dbReference type="PROSITE" id="PS51722">
    <property type="entry name" value="G_TR_2"/>
    <property type="match status" value="1"/>
</dbReference>
<dbReference type="FunFam" id="2.40.30.10:FF:000015">
    <property type="entry name" value="Translation factor GUF1, mitochondrial"/>
    <property type="match status" value="1"/>
</dbReference>
<evidence type="ECO:0000259" key="13">
    <source>
        <dbReference type="PROSITE" id="PS51722"/>
    </source>
</evidence>
<sequence length="633" mass="71179">MENLRNFCIISHIDHGKSTLADRLLEITGTVPKEKLTEQYLDQMELEQERGITIKLAPVRMTYKIRNSKFAFRQKTCSEQAIRNKSQILNFNKQKNFGSRASDLVLKDSEYILNLIDTPGHVDFSYEVSRSLACVEGVVLLVDATRGVEAQTLSNFLLAKEQKLKIIPVINKIDLPNAQIKEVSDQLTSSLSFGQNEIYKVSAKTGEGVEELLSDLVSKIFPPKGSLEKPLKALVFDSSYDQFKGVIAFVRLFDGKITKGEKIKFLGTGQEAESVATGFFSPELTEKETLEAGEIGWIATGLKEVQKVRVGDTITSLNGTTEPLPGYKEFKPMVFAGIFPVERDEFSKLKEALEKLKLSDASLTFEPENSPALGFGFRAGFLGLLHMEIVQERLEREFDLDLILSAPTVRYRVIKTNGEQIEISNPQDLSSPNEIRELREPWVTGQIVSLNKYFGPINKLLYEHRAVIKNSEYFGDKIKITCELPLAEIVSQFYDQLKTVSSGFASFDYEPADYRKIEAVKLEILVAKKSLDALSQIVPKEKAFRAGKALVEKLKEVIPRQQFEVSLQAVIGGKIIAAEKIPAYRKDVTAKLYGGDRTRKDKLLQKQKAGKRRMKQFGKVEIPQEAFLSVLKI</sequence>
<comment type="subcellular location">
    <subcellularLocation>
        <location evidence="12">Cell membrane</location>
        <topology evidence="12">Peripheral membrane protein</topology>
        <orientation evidence="12">Cytoplasmic side</orientation>
    </subcellularLocation>
</comment>
<dbReference type="NCBIfam" id="TIGR00231">
    <property type="entry name" value="small_GTP"/>
    <property type="match status" value="1"/>
</dbReference>
<feature type="domain" description="Tr-type G" evidence="13">
    <location>
        <begin position="2"/>
        <end position="224"/>
    </location>
</feature>
<dbReference type="Pfam" id="PF00679">
    <property type="entry name" value="EFG_C"/>
    <property type="match status" value="1"/>
</dbReference>
<dbReference type="PANTHER" id="PTHR43512">
    <property type="entry name" value="TRANSLATION FACTOR GUF1-RELATED"/>
    <property type="match status" value="1"/>
</dbReference>
<comment type="catalytic activity">
    <reaction evidence="8 12">
        <text>GTP + H2O = GDP + phosphate + H(+)</text>
        <dbReference type="Rhea" id="RHEA:19669"/>
        <dbReference type="ChEBI" id="CHEBI:15377"/>
        <dbReference type="ChEBI" id="CHEBI:15378"/>
        <dbReference type="ChEBI" id="CHEBI:37565"/>
        <dbReference type="ChEBI" id="CHEBI:43474"/>
        <dbReference type="ChEBI" id="CHEBI:58189"/>
        <dbReference type="EC" id="3.6.5.n1"/>
    </reaction>
</comment>
<dbReference type="PRINTS" id="PR00315">
    <property type="entry name" value="ELONGATNFCT"/>
</dbReference>
<evidence type="ECO:0000313" key="15">
    <source>
        <dbReference type="Proteomes" id="UP000177588"/>
    </source>
</evidence>
<keyword evidence="14" id="KW-0251">Elongation factor</keyword>
<dbReference type="FunFam" id="3.30.70.2570:FF:000001">
    <property type="entry name" value="Translation factor GUF1, mitochondrial"/>
    <property type="match status" value="1"/>
</dbReference>
<dbReference type="GO" id="GO:0005886">
    <property type="term" value="C:plasma membrane"/>
    <property type="evidence" value="ECO:0007669"/>
    <property type="project" value="UniProtKB-SubCell"/>
</dbReference>
<dbReference type="InterPro" id="IPR013842">
    <property type="entry name" value="LepA_CTD"/>
</dbReference>
<dbReference type="GO" id="GO:0045727">
    <property type="term" value="P:positive regulation of translation"/>
    <property type="evidence" value="ECO:0007669"/>
    <property type="project" value="UniProtKB-UniRule"/>
</dbReference>
<dbReference type="InterPro" id="IPR005225">
    <property type="entry name" value="Small_GTP-bd"/>
</dbReference>
<dbReference type="CDD" id="cd16260">
    <property type="entry name" value="EF4_III"/>
    <property type="match status" value="1"/>
</dbReference>
<evidence type="ECO:0000256" key="11">
    <source>
        <dbReference type="ARBA" id="ARBA00066744"/>
    </source>
</evidence>
<keyword evidence="5 12" id="KW-0648">Protein biosynthesis</keyword>
<dbReference type="InterPro" id="IPR035654">
    <property type="entry name" value="LepA_IV"/>
</dbReference>
<dbReference type="InterPro" id="IPR027417">
    <property type="entry name" value="P-loop_NTPase"/>
</dbReference>
<dbReference type="Pfam" id="PF03144">
    <property type="entry name" value="GTP_EFTU_D2"/>
    <property type="match status" value="1"/>
</dbReference>
<keyword evidence="4 12" id="KW-0378">Hydrolase</keyword>
<dbReference type="InterPro" id="IPR006297">
    <property type="entry name" value="EF-4"/>
</dbReference>
<evidence type="ECO:0000256" key="4">
    <source>
        <dbReference type="ARBA" id="ARBA00022801"/>
    </source>
</evidence>
<keyword evidence="2 12" id="KW-1003">Cell membrane</keyword>
<dbReference type="Pfam" id="PF00009">
    <property type="entry name" value="GTP_EFTU"/>
    <property type="match status" value="1"/>
</dbReference>
<evidence type="ECO:0000256" key="7">
    <source>
        <dbReference type="ARBA" id="ARBA00023136"/>
    </source>
</evidence>
<dbReference type="GO" id="GO:0003746">
    <property type="term" value="F:translation elongation factor activity"/>
    <property type="evidence" value="ECO:0007669"/>
    <property type="project" value="UniProtKB-UniRule"/>
</dbReference>
<accession>A0A1G1WG77</accession>
<keyword evidence="7 12" id="KW-0472">Membrane</keyword>
<dbReference type="FunFam" id="3.30.70.870:FF:000004">
    <property type="entry name" value="Translation factor GUF1, mitochondrial"/>
    <property type="match status" value="1"/>
</dbReference>
<gene>
    <name evidence="12" type="primary">lepA</name>
    <name evidence="14" type="ORF">A2Z24_02210</name>
</gene>
<evidence type="ECO:0000256" key="1">
    <source>
        <dbReference type="ARBA" id="ARBA00005454"/>
    </source>
</evidence>
<evidence type="ECO:0000256" key="10">
    <source>
        <dbReference type="ARBA" id="ARBA00061052"/>
    </source>
</evidence>
<dbReference type="SUPFAM" id="SSF50447">
    <property type="entry name" value="Translation proteins"/>
    <property type="match status" value="1"/>
</dbReference>
<dbReference type="HAMAP" id="MF_00071">
    <property type="entry name" value="LepA"/>
    <property type="match status" value="1"/>
</dbReference>
<evidence type="ECO:0000256" key="12">
    <source>
        <dbReference type="HAMAP-Rule" id="MF_00071"/>
    </source>
</evidence>
<dbReference type="InterPro" id="IPR000795">
    <property type="entry name" value="T_Tr_GTP-bd_dom"/>
</dbReference>
<proteinExistence type="inferred from homology"/>
<name>A0A1G1WG77_9BACT</name>
<comment type="function">
    <text evidence="9 12">Required for accurate and efficient protein synthesis under certain stress conditions. May act as a fidelity factor of the translation reaction, by catalyzing a one-codon backward translocation of tRNAs on improperly translocated ribosomes. Back-translocation proceeds from a post-translocation (POST) complex to a pre-translocation (PRE) complex, thus giving elongation factor G a second chance to translocate the tRNAs correctly. Binds to ribosomes in a GTP-dependent manner.</text>
</comment>
<dbReference type="InterPro" id="IPR009000">
    <property type="entry name" value="Transl_B-barrel_sf"/>
</dbReference>
<evidence type="ECO:0000256" key="3">
    <source>
        <dbReference type="ARBA" id="ARBA00022741"/>
    </source>
</evidence>
<dbReference type="SUPFAM" id="SSF52540">
    <property type="entry name" value="P-loop containing nucleoside triphosphate hydrolases"/>
    <property type="match status" value="1"/>
</dbReference>
<evidence type="ECO:0000256" key="8">
    <source>
        <dbReference type="ARBA" id="ARBA00050293"/>
    </source>
</evidence>
<dbReference type="STRING" id="1802597.A2Z24_02210"/>
<keyword evidence="3 12" id="KW-0547">Nucleotide-binding</keyword>
<dbReference type="SUPFAM" id="SSF54980">
    <property type="entry name" value="EF-G C-terminal domain-like"/>
    <property type="match status" value="2"/>
</dbReference>
<dbReference type="Gene3D" id="3.30.70.2570">
    <property type="entry name" value="Elongation factor 4, C-terminal domain"/>
    <property type="match status" value="1"/>
</dbReference>
<dbReference type="PROSITE" id="PS00301">
    <property type="entry name" value="G_TR_1"/>
    <property type="match status" value="1"/>
</dbReference>
<reference evidence="14 15" key="1">
    <citation type="journal article" date="2016" name="Nat. Commun.">
        <title>Thousands of microbial genomes shed light on interconnected biogeochemical processes in an aquifer system.</title>
        <authorList>
            <person name="Anantharaman K."/>
            <person name="Brown C.T."/>
            <person name="Hug L.A."/>
            <person name="Sharon I."/>
            <person name="Castelle C.J."/>
            <person name="Probst A.J."/>
            <person name="Thomas B.C."/>
            <person name="Singh A."/>
            <person name="Wilkins M.J."/>
            <person name="Karaoz U."/>
            <person name="Brodie E.L."/>
            <person name="Williams K.H."/>
            <person name="Hubbard S.S."/>
            <person name="Banfield J.F."/>
        </authorList>
    </citation>
    <scope>NUCLEOTIDE SEQUENCE [LARGE SCALE GENOMIC DNA]</scope>
</reference>
<dbReference type="CDD" id="cd01890">
    <property type="entry name" value="LepA"/>
    <property type="match status" value="1"/>
</dbReference>
<dbReference type="Gene3D" id="3.30.70.240">
    <property type="match status" value="1"/>
</dbReference>
<feature type="binding site" evidence="12">
    <location>
        <begin position="14"/>
        <end position="19"/>
    </location>
    <ligand>
        <name>GTP</name>
        <dbReference type="ChEBI" id="CHEBI:37565"/>
    </ligand>
</feature>
<dbReference type="CDD" id="cd03709">
    <property type="entry name" value="lepA_C"/>
    <property type="match status" value="1"/>
</dbReference>
<dbReference type="NCBIfam" id="TIGR01393">
    <property type="entry name" value="lepA"/>
    <property type="match status" value="1"/>
</dbReference>
<protein>
    <recommendedName>
        <fullName evidence="11 12">Elongation factor 4</fullName>
        <shortName evidence="12">EF-4</shortName>
        <ecNumber evidence="11 12">3.6.5.n1</ecNumber>
    </recommendedName>
    <alternativeName>
        <fullName evidence="12">Ribosomal back-translocase LepA</fullName>
    </alternativeName>
</protein>
<dbReference type="AlphaFoldDB" id="A0A1G1WG77"/>
<dbReference type="Gene3D" id="3.30.70.870">
    <property type="entry name" value="Elongation Factor G (Translational Gtpase), domain 3"/>
    <property type="match status" value="1"/>
</dbReference>
<dbReference type="PANTHER" id="PTHR43512:SF4">
    <property type="entry name" value="TRANSLATION FACTOR GUF1 HOMOLOG, CHLOROPLASTIC"/>
    <property type="match status" value="1"/>
</dbReference>
<dbReference type="Proteomes" id="UP000177588">
    <property type="component" value="Unassembled WGS sequence"/>
</dbReference>
<evidence type="ECO:0000256" key="2">
    <source>
        <dbReference type="ARBA" id="ARBA00022475"/>
    </source>
</evidence>
<dbReference type="InterPro" id="IPR038363">
    <property type="entry name" value="LepA_C_sf"/>
</dbReference>
<evidence type="ECO:0000256" key="6">
    <source>
        <dbReference type="ARBA" id="ARBA00023134"/>
    </source>
</evidence>
<dbReference type="GO" id="GO:0005525">
    <property type="term" value="F:GTP binding"/>
    <property type="evidence" value="ECO:0007669"/>
    <property type="project" value="UniProtKB-UniRule"/>
</dbReference>
<evidence type="ECO:0000256" key="5">
    <source>
        <dbReference type="ARBA" id="ARBA00022917"/>
    </source>
</evidence>
<dbReference type="InterPro" id="IPR031157">
    <property type="entry name" value="G_TR_CS"/>
</dbReference>
<dbReference type="GO" id="GO:0003924">
    <property type="term" value="F:GTPase activity"/>
    <property type="evidence" value="ECO:0007669"/>
    <property type="project" value="UniProtKB-UniRule"/>
</dbReference>
<comment type="similarity">
    <text evidence="1 12">Belongs to the TRAFAC class translation factor GTPase superfamily. Classic translation factor GTPase family. LepA subfamily.</text>
</comment>
<dbReference type="GO" id="GO:0043022">
    <property type="term" value="F:ribosome binding"/>
    <property type="evidence" value="ECO:0007669"/>
    <property type="project" value="UniProtKB-UniRule"/>
</dbReference>
<dbReference type="Pfam" id="PF06421">
    <property type="entry name" value="LepA_C"/>
    <property type="match status" value="1"/>
</dbReference>
<dbReference type="CDD" id="cd03699">
    <property type="entry name" value="EF4_II"/>
    <property type="match status" value="1"/>
</dbReference>
<feature type="binding site" evidence="12">
    <location>
        <begin position="171"/>
        <end position="174"/>
    </location>
    <ligand>
        <name>GTP</name>
        <dbReference type="ChEBI" id="CHEBI:37565"/>
    </ligand>
</feature>
<keyword evidence="6 12" id="KW-0342">GTP-binding</keyword>
<dbReference type="Gene3D" id="2.40.30.10">
    <property type="entry name" value="Translation factors"/>
    <property type="match status" value="1"/>
</dbReference>
<dbReference type="InterPro" id="IPR035647">
    <property type="entry name" value="EFG_III/V"/>
</dbReference>
<dbReference type="InterPro" id="IPR000640">
    <property type="entry name" value="EFG_V-like"/>
</dbReference>